<evidence type="ECO:0000259" key="1">
    <source>
        <dbReference type="Pfam" id="PF24624"/>
    </source>
</evidence>
<sequence>MSVRKLAYGQRVADFYTVDRTDGKDGKRVRRKFVTKGEALAFENYTLQKFEDTPWLGQGKDKRRLSDIVHLWFERHGITLRDGEKRKSNMLWADLCIGSPPATEFLAQLFTAYRAKRLDGHFARTKRVTQVSPRTMNLEHAYFLAVFNELKRLGEWEAPNPLDNIRQFRTEESEMVFLTGEQIDSLLEESHHSSAKDLEMIVRICLATSAR</sequence>
<dbReference type="EMBL" id="CACRUS010000006">
    <property type="protein sequence ID" value="VYU13462.1"/>
    <property type="molecule type" value="Genomic_DNA"/>
</dbReference>
<feature type="domain" description="Phage integrase N-terminal" evidence="1">
    <location>
        <begin position="61"/>
        <end position="169"/>
    </location>
</feature>
<dbReference type="InterPro" id="IPR057084">
    <property type="entry name" value="Int_N"/>
</dbReference>
<name>A0A6N3CBP0_ENTAG</name>
<dbReference type="InterPro" id="IPR011010">
    <property type="entry name" value="DNA_brk_join_enz"/>
</dbReference>
<organism evidence="2">
    <name type="scientific">Enterobacter agglomerans</name>
    <name type="common">Erwinia herbicola</name>
    <name type="synonym">Pantoea agglomerans</name>
    <dbReference type="NCBI Taxonomy" id="549"/>
    <lineage>
        <taxon>Bacteria</taxon>
        <taxon>Pseudomonadati</taxon>
        <taxon>Pseudomonadota</taxon>
        <taxon>Gammaproteobacteria</taxon>
        <taxon>Enterobacterales</taxon>
        <taxon>Erwiniaceae</taxon>
        <taxon>Pantoea</taxon>
        <taxon>Pantoea agglomerans group</taxon>
    </lineage>
</organism>
<evidence type="ECO:0000313" key="2">
    <source>
        <dbReference type="EMBL" id="VYU13462.1"/>
    </source>
</evidence>
<dbReference type="GO" id="GO:0003677">
    <property type="term" value="F:DNA binding"/>
    <property type="evidence" value="ECO:0007669"/>
    <property type="project" value="InterPro"/>
</dbReference>
<protein>
    <recommendedName>
        <fullName evidence="1">Phage integrase N-terminal domain-containing protein</fullName>
    </recommendedName>
</protein>
<proteinExistence type="predicted"/>
<dbReference type="Pfam" id="PF24624">
    <property type="entry name" value="Int_N"/>
    <property type="match status" value="1"/>
</dbReference>
<reference evidence="2" key="1">
    <citation type="submission" date="2019-11" db="EMBL/GenBank/DDBJ databases">
        <authorList>
            <person name="Feng L."/>
        </authorList>
    </citation>
    <scope>NUCLEOTIDE SEQUENCE</scope>
    <source>
        <strain evidence="2">PagglomeransLFYP105</strain>
    </source>
</reference>
<gene>
    <name evidence="2" type="ORF">PALFYP105_03376</name>
</gene>
<dbReference type="AlphaFoldDB" id="A0A6N3CBP0"/>
<accession>A0A6N3CBP0</accession>
<dbReference type="SUPFAM" id="SSF56349">
    <property type="entry name" value="DNA breaking-rejoining enzymes"/>
    <property type="match status" value="1"/>
</dbReference>